<dbReference type="GO" id="GO:0004553">
    <property type="term" value="F:hydrolase activity, hydrolyzing O-glycosyl compounds"/>
    <property type="evidence" value="ECO:0007669"/>
    <property type="project" value="InterPro"/>
</dbReference>
<dbReference type="Proteomes" id="UP000604046">
    <property type="component" value="Unassembled WGS sequence"/>
</dbReference>
<dbReference type="SUPFAM" id="SSF51445">
    <property type="entry name" value="(Trans)glycosidases"/>
    <property type="match status" value="1"/>
</dbReference>
<comment type="similarity">
    <text evidence="1 4">Belongs to the glycosyl hydrolase 5 (cellulase A) family.</text>
</comment>
<evidence type="ECO:0000256" key="3">
    <source>
        <dbReference type="ARBA" id="ARBA00023295"/>
    </source>
</evidence>
<dbReference type="OrthoDB" id="442731at2759"/>
<dbReference type="GO" id="GO:0000272">
    <property type="term" value="P:polysaccharide catabolic process"/>
    <property type="evidence" value="ECO:0007669"/>
    <property type="project" value="InterPro"/>
</dbReference>
<evidence type="ECO:0000256" key="2">
    <source>
        <dbReference type="ARBA" id="ARBA00022801"/>
    </source>
</evidence>
<evidence type="ECO:0000256" key="4">
    <source>
        <dbReference type="RuleBase" id="RU361153"/>
    </source>
</evidence>
<dbReference type="AlphaFoldDB" id="A0A812U9C4"/>
<dbReference type="Gene3D" id="3.20.20.80">
    <property type="entry name" value="Glycosidases"/>
    <property type="match status" value="1"/>
</dbReference>
<name>A0A812U9C4_9DINO</name>
<dbReference type="Pfam" id="PF00150">
    <property type="entry name" value="Cellulase"/>
    <property type="match status" value="1"/>
</dbReference>
<reference evidence="6" key="1">
    <citation type="submission" date="2021-02" db="EMBL/GenBank/DDBJ databases">
        <authorList>
            <person name="Dougan E. K."/>
            <person name="Rhodes N."/>
            <person name="Thang M."/>
            <person name="Chan C."/>
        </authorList>
    </citation>
    <scope>NUCLEOTIDE SEQUENCE</scope>
</reference>
<organism evidence="6 7">
    <name type="scientific">Symbiodinium natans</name>
    <dbReference type="NCBI Taxonomy" id="878477"/>
    <lineage>
        <taxon>Eukaryota</taxon>
        <taxon>Sar</taxon>
        <taxon>Alveolata</taxon>
        <taxon>Dinophyceae</taxon>
        <taxon>Suessiales</taxon>
        <taxon>Symbiodiniaceae</taxon>
        <taxon>Symbiodinium</taxon>
    </lineage>
</organism>
<accession>A0A812U9C4</accession>
<feature type="domain" description="Glycoside hydrolase family 5" evidence="5">
    <location>
        <begin position="14"/>
        <end position="220"/>
    </location>
</feature>
<evidence type="ECO:0000313" key="6">
    <source>
        <dbReference type="EMBL" id="CAE7566312.1"/>
    </source>
</evidence>
<evidence type="ECO:0000313" key="7">
    <source>
        <dbReference type="Proteomes" id="UP000604046"/>
    </source>
</evidence>
<dbReference type="InterPro" id="IPR017853">
    <property type="entry name" value="GH"/>
</dbReference>
<dbReference type="EMBL" id="CAJNDS010002692">
    <property type="protein sequence ID" value="CAE7566312.1"/>
    <property type="molecule type" value="Genomic_DNA"/>
</dbReference>
<dbReference type="InterPro" id="IPR001547">
    <property type="entry name" value="Glyco_hydro_5"/>
</dbReference>
<proteinExistence type="inferred from homology"/>
<keyword evidence="2 4" id="KW-0378">Hydrolase</keyword>
<dbReference type="PANTHER" id="PTHR31263:SF0">
    <property type="entry name" value="CELLULASE FAMILY PROTEIN (AFU_ORTHOLOGUE AFUA_5G14560)"/>
    <property type="match status" value="1"/>
</dbReference>
<evidence type="ECO:0000256" key="1">
    <source>
        <dbReference type="ARBA" id="ARBA00005641"/>
    </source>
</evidence>
<keyword evidence="3 4" id="KW-0326">Glycosidase</keyword>
<gene>
    <name evidence="6" type="ORF">SNAT2548_LOCUS32098</name>
</gene>
<evidence type="ECO:0000259" key="5">
    <source>
        <dbReference type="Pfam" id="PF00150"/>
    </source>
</evidence>
<sequence>METLVNNGLNVRSLSEIAKQIVDLQFNCVRLPYSLDSLNLSAAAIPDPASQLCHNPELQASTPLQIFDATVEALTDAGLLVVLNNHVSKRGWCCDTSDGEGLWYTEDFPESAWLHHLGFLAARYRGNPRVVGFDIRNEIRSTDSVTPTWGSGGTDWALAASKGSRQVLDANPDMLLFISGLEYSMFLCDVPQHPLHMEPGLKGHIVYTTHEYDWYKNSIQTMCFGDIGRPHSTI</sequence>
<dbReference type="PANTHER" id="PTHR31263">
    <property type="entry name" value="CELLULASE FAMILY PROTEIN (AFU_ORTHOLOGUE AFUA_5G14560)"/>
    <property type="match status" value="1"/>
</dbReference>
<keyword evidence="7" id="KW-1185">Reference proteome</keyword>
<protein>
    <recommendedName>
        <fullName evidence="5">Glycoside hydrolase family 5 domain-containing protein</fullName>
    </recommendedName>
</protein>
<comment type="caution">
    <text evidence="6">The sequence shown here is derived from an EMBL/GenBank/DDBJ whole genome shotgun (WGS) entry which is preliminary data.</text>
</comment>